<name>A0A3D8RWM0_9HELO</name>
<dbReference type="OrthoDB" id="278212at2759"/>
<gene>
    <name evidence="2" type="ORF">BP5796_06086</name>
</gene>
<dbReference type="Pfam" id="PF02330">
    <property type="entry name" value="MAM33"/>
    <property type="match status" value="1"/>
</dbReference>
<proteinExistence type="predicted"/>
<feature type="compositionally biased region" description="Acidic residues" evidence="1">
    <location>
        <begin position="170"/>
        <end position="180"/>
    </location>
</feature>
<dbReference type="Gene3D" id="3.10.280.10">
    <property type="entry name" value="Mitochondrial glycoprotein"/>
    <property type="match status" value="1"/>
</dbReference>
<dbReference type="InterPro" id="IPR003428">
    <property type="entry name" value="MAM33"/>
</dbReference>
<sequence>MLSMRSFSRAAPRTVSRLANSSIKRQASAKSSLLQQSTALSWKPTRTSQFAASFSSAARRYKAAGDEELIAKIESEIQLENEMKEADPMPASITEYLENGPFKIEDVPGQEDVVLTRKFGNEDIRITFSIADLNMDPENDYEDRGLADEDMDSDNINEGNPKSFKQAPEDSIEGSEEGPEDTSFPARVNVIIEKPGNGALAIETVAQDGMIVIDNVYYYKDAAHAHAKSVEKAHERQDLYVGPPFGNLDEDLQVLLEKYLDERGINTALAIFVPDYIDMKEQKEYLRWLENVKGFVAA</sequence>
<dbReference type="AlphaFoldDB" id="A0A3D8RWM0"/>
<accession>A0A3D8RWM0</accession>
<dbReference type="SUPFAM" id="SSF54529">
    <property type="entry name" value="Mitochondrial glycoprotein MAM33-like"/>
    <property type="match status" value="1"/>
</dbReference>
<evidence type="ECO:0000256" key="1">
    <source>
        <dbReference type="SAM" id="MobiDB-lite"/>
    </source>
</evidence>
<dbReference type="FunFam" id="3.10.280.10:FF:000007">
    <property type="entry name" value="Regulatory protein SUAPRGA1"/>
    <property type="match status" value="1"/>
</dbReference>
<dbReference type="PANTHER" id="PTHR10826:SF1">
    <property type="entry name" value="COMPLEMENT COMPONENT 1 Q SUBCOMPONENT-BINDING PROTEIN, MITOCHONDRIAL"/>
    <property type="match status" value="1"/>
</dbReference>
<keyword evidence="3" id="KW-1185">Reference proteome</keyword>
<dbReference type="GO" id="GO:0042256">
    <property type="term" value="P:cytosolic ribosome assembly"/>
    <property type="evidence" value="ECO:0007669"/>
    <property type="project" value="TreeGrafter"/>
</dbReference>
<dbReference type="EMBL" id="PDLN01000008">
    <property type="protein sequence ID" value="RDW78234.1"/>
    <property type="molecule type" value="Genomic_DNA"/>
</dbReference>
<dbReference type="Proteomes" id="UP000256328">
    <property type="component" value="Unassembled WGS sequence"/>
</dbReference>
<dbReference type="InterPro" id="IPR036561">
    <property type="entry name" value="MAM33_sf"/>
</dbReference>
<feature type="region of interest" description="Disordered" evidence="1">
    <location>
        <begin position="137"/>
        <end position="182"/>
    </location>
</feature>
<organism evidence="2 3">
    <name type="scientific">Coleophoma crateriformis</name>
    <dbReference type="NCBI Taxonomy" id="565419"/>
    <lineage>
        <taxon>Eukaryota</taxon>
        <taxon>Fungi</taxon>
        <taxon>Dikarya</taxon>
        <taxon>Ascomycota</taxon>
        <taxon>Pezizomycotina</taxon>
        <taxon>Leotiomycetes</taxon>
        <taxon>Helotiales</taxon>
        <taxon>Dermateaceae</taxon>
        <taxon>Coleophoma</taxon>
    </lineage>
</organism>
<reference evidence="2 3" key="1">
    <citation type="journal article" date="2018" name="IMA Fungus">
        <title>IMA Genome-F 9: Draft genome sequence of Annulohypoxylon stygium, Aspergillus mulundensis, Berkeleyomyces basicola (syn. Thielaviopsis basicola), Ceratocystis smalleyi, two Cercospora beticola strains, Coleophoma cylindrospora, Fusarium fracticaudum, Phialophora cf. hyalina, and Morchella septimelata.</title>
        <authorList>
            <person name="Wingfield B.D."/>
            <person name="Bills G.F."/>
            <person name="Dong Y."/>
            <person name="Huang W."/>
            <person name="Nel W.J."/>
            <person name="Swalarsk-Parry B.S."/>
            <person name="Vaghefi N."/>
            <person name="Wilken P.M."/>
            <person name="An Z."/>
            <person name="de Beer Z.W."/>
            <person name="De Vos L."/>
            <person name="Chen L."/>
            <person name="Duong T.A."/>
            <person name="Gao Y."/>
            <person name="Hammerbacher A."/>
            <person name="Kikkert J.R."/>
            <person name="Li Y."/>
            <person name="Li H."/>
            <person name="Li K."/>
            <person name="Li Q."/>
            <person name="Liu X."/>
            <person name="Ma X."/>
            <person name="Naidoo K."/>
            <person name="Pethybridge S.J."/>
            <person name="Sun J."/>
            <person name="Steenkamp E.T."/>
            <person name="van der Nest M.A."/>
            <person name="van Wyk S."/>
            <person name="Wingfield M.J."/>
            <person name="Xiong C."/>
            <person name="Yue Q."/>
            <person name="Zhang X."/>
        </authorList>
    </citation>
    <scope>NUCLEOTIDE SEQUENCE [LARGE SCALE GENOMIC DNA]</scope>
    <source>
        <strain evidence="2 3">BP5796</strain>
    </source>
</reference>
<dbReference type="GO" id="GO:0005759">
    <property type="term" value="C:mitochondrial matrix"/>
    <property type="evidence" value="ECO:0007669"/>
    <property type="project" value="InterPro"/>
</dbReference>
<comment type="caution">
    <text evidence="2">The sequence shown here is derived from an EMBL/GenBank/DDBJ whole genome shotgun (WGS) entry which is preliminary data.</text>
</comment>
<evidence type="ECO:0000313" key="3">
    <source>
        <dbReference type="Proteomes" id="UP000256328"/>
    </source>
</evidence>
<protein>
    <recommendedName>
        <fullName evidence="4">Mitochondrial glyco protein</fullName>
    </recommendedName>
</protein>
<dbReference type="PANTHER" id="PTHR10826">
    <property type="entry name" value="COMPLEMENT COMPONENT 1"/>
    <property type="match status" value="1"/>
</dbReference>
<evidence type="ECO:0000313" key="2">
    <source>
        <dbReference type="EMBL" id="RDW78234.1"/>
    </source>
</evidence>
<evidence type="ECO:0008006" key="4">
    <source>
        <dbReference type="Google" id="ProtNLM"/>
    </source>
</evidence>